<sequence>MAATTSRKRNTLNSCSTGQIGVTIVDGRRPYTINIDAPAGYTGPTTFVTYNKTYVIDNLSAGSYTVTVTDTCGQGMPPKTIDITEMPPMSQMDIHPFNLLPVPATCNRMEMLSPTLPGDDGASYWQPGTPLTSSMSFDGGDKIPYKPTYSGIRDTLPLPSGLTFKDIYGKKVTVFIKSPCGEEVAIDVPLGFPSLSLSSSNNCNINFDAHYFVTGEIVCPPVFVSFKNNSTGEMKYDTISDLESGTTAGLPFGSYTVTCTSSDGYPVYQNANWIVNAAPNPYRAQANAHSTGPAGNDGAASFFILRNGSNFTANTTIKLLSPSDYFYEGTPSSATSVHPVQVSLPPKSGYFHPGNYVFTVTDGCNTYNVPITVRETDVYRYNWTYDLQPTCNGMAVVRSGTAMYKNNSQPVYFKILSGPPGYSSKIVPIDTPLILPLPGVYTVGMSASPTSVDSFGVNVKTIVYENKTLAVDTIHTFGWVCPSLPDDSGYIRTAAVNGVPPYTFSIIPAELGQNGTPIASNTSGRFSTSASNGSYTLTVDKSYIIKVVDACGAKTTQAIKIIDLITAQVAKSDKPQYCIGENIYLSVINLPTTADTYQWTGPDGFSSTAPAPVVTGVKPSTVGTYHVVINSDICRDPIIDDVEVDLAPFVTDCYSAITDTSVNPYFYGLLGEWRPARSYTYYGTRTAKVSDTQQTDISTDGAFTDFTAFWKNAAGAWSSDPVDTTRWVWNAESTLFNRKGFELENKDPLGRYNAGLYGYDYSVPVAVVQNSRYRESAFEGFEDYFFEPVICDTTCAVGRRFDFSAYKANIDSTQQHTGRYSLRVNAGSSAGISAALVAADTDVSGLNFNTGTGVCADGNIALKSIRADANAILPGFLPIPGKEILVSAWVKEAQDCNCQSYTGSQVSLTVENGGGNIIVNAKPIGGIIDGWQRVEGVIAVPASATRISVNLVSTGSSIVYFDDVRVHPYNANMKSFVYNAINLRLMAELDENNYATFYEYDDDGTLIRLKKETERGIKTIKETRSALLKEQ</sequence>
<name>A0A5B2VX59_9BACT</name>
<dbReference type="RefSeq" id="WP_149838065.1">
    <property type="nucleotide sequence ID" value="NZ_VUOC01000002.1"/>
</dbReference>
<proteinExistence type="predicted"/>
<accession>A0A5B2VX59</accession>
<evidence type="ECO:0000313" key="2">
    <source>
        <dbReference type="Proteomes" id="UP000324611"/>
    </source>
</evidence>
<evidence type="ECO:0000313" key="1">
    <source>
        <dbReference type="EMBL" id="KAA2243190.1"/>
    </source>
</evidence>
<comment type="caution">
    <text evidence="1">The sequence shown here is derived from an EMBL/GenBank/DDBJ whole genome shotgun (WGS) entry which is preliminary data.</text>
</comment>
<gene>
    <name evidence="1" type="ORF">F0L74_11790</name>
</gene>
<reference evidence="1 2" key="1">
    <citation type="submission" date="2019-09" db="EMBL/GenBank/DDBJ databases">
        <title>Chitinophaga ginsengihumi sp. nov., isolated from soil of ginseng rhizosphere.</title>
        <authorList>
            <person name="Lee J."/>
        </authorList>
    </citation>
    <scope>NUCLEOTIDE SEQUENCE [LARGE SCALE GENOMIC DNA]</scope>
    <source>
        <strain evidence="1 2">BN140078</strain>
    </source>
</reference>
<keyword evidence="2" id="KW-1185">Reference proteome</keyword>
<organism evidence="1 2">
    <name type="scientific">Chitinophaga agrisoli</name>
    <dbReference type="NCBI Taxonomy" id="2607653"/>
    <lineage>
        <taxon>Bacteria</taxon>
        <taxon>Pseudomonadati</taxon>
        <taxon>Bacteroidota</taxon>
        <taxon>Chitinophagia</taxon>
        <taxon>Chitinophagales</taxon>
        <taxon>Chitinophagaceae</taxon>
        <taxon>Chitinophaga</taxon>
    </lineage>
</organism>
<dbReference type="Proteomes" id="UP000324611">
    <property type="component" value="Unassembled WGS sequence"/>
</dbReference>
<dbReference type="AlphaFoldDB" id="A0A5B2VX59"/>
<dbReference type="Gene3D" id="2.60.40.10">
    <property type="entry name" value="Immunoglobulins"/>
    <property type="match status" value="1"/>
</dbReference>
<dbReference type="EMBL" id="VUOC01000002">
    <property type="protein sequence ID" value="KAA2243190.1"/>
    <property type="molecule type" value="Genomic_DNA"/>
</dbReference>
<dbReference type="InterPro" id="IPR013783">
    <property type="entry name" value="Ig-like_fold"/>
</dbReference>
<protein>
    <submittedName>
        <fullName evidence="1">Uncharacterized protein</fullName>
    </submittedName>
</protein>
<dbReference type="Gene3D" id="2.60.120.260">
    <property type="entry name" value="Galactose-binding domain-like"/>
    <property type="match status" value="1"/>
</dbReference>
<reference evidence="1 2" key="2">
    <citation type="submission" date="2019-09" db="EMBL/GenBank/DDBJ databases">
        <authorList>
            <person name="Jin C."/>
        </authorList>
    </citation>
    <scope>NUCLEOTIDE SEQUENCE [LARGE SCALE GENOMIC DNA]</scope>
    <source>
        <strain evidence="1 2">BN140078</strain>
    </source>
</reference>